<dbReference type="PANTHER" id="PTHR43415:SF3">
    <property type="entry name" value="GNAT-FAMILY ACETYLTRANSFERASE"/>
    <property type="match status" value="1"/>
</dbReference>
<dbReference type="PROSITE" id="PS51186">
    <property type="entry name" value="GNAT"/>
    <property type="match status" value="1"/>
</dbReference>
<feature type="domain" description="N-acetyltransferase" evidence="1">
    <location>
        <begin position="21"/>
        <end position="155"/>
    </location>
</feature>
<protein>
    <recommendedName>
        <fullName evidence="1">N-acetyltransferase domain-containing protein</fullName>
    </recommendedName>
</protein>
<dbReference type="AlphaFoldDB" id="X1MXL3"/>
<dbReference type="EMBL" id="BARV01006313">
    <property type="protein sequence ID" value="GAI11104.1"/>
    <property type="molecule type" value="Genomic_DNA"/>
</dbReference>
<dbReference type="Pfam" id="PF13302">
    <property type="entry name" value="Acetyltransf_3"/>
    <property type="match status" value="1"/>
</dbReference>
<comment type="caution">
    <text evidence="2">The sequence shown here is derived from an EMBL/GenBank/DDBJ whole genome shotgun (WGS) entry which is preliminary data.</text>
</comment>
<dbReference type="InterPro" id="IPR000182">
    <property type="entry name" value="GNAT_dom"/>
</dbReference>
<dbReference type="Gene3D" id="3.40.630.30">
    <property type="match status" value="1"/>
</dbReference>
<reference evidence="2" key="1">
    <citation type="journal article" date="2014" name="Front. Microbiol.">
        <title>High frequency of phylogenetically diverse reductive dehalogenase-homologous genes in deep subseafloor sedimentary metagenomes.</title>
        <authorList>
            <person name="Kawai M."/>
            <person name="Futagami T."/>
            <person name="Toyoda A."/>
            <person name="Takaki Y."/>
            <person name="Nishi S."/>
            <person name="Hori S."/>
            <person name="Arai W."/>
            <person name="Tsubouchi T."/>
            <person name="Morono Y."/>
            <person name="Uchiyama I."/>
            <person name="Ito T."/>
            <person name="Fujiyama A."/>
            <person name="Inagaki F."/>
            <person name="Takami H."/>
        </authorList>
    </citation>
    <scope>NUCLEOTIDE SEQUENCE</scope>
    <source>
        <strain evidence="2">Expedition CK06-06</strain>
    </source>
</reference>
<evidence type="ECO:0000313" key="2">
    <source>
        <dbReference type="EMBL" id="GAI11104.1"/>
    </source>
</evidence>
<gene>
    <name evidence="2" type="ORF">S06H3_12928</name>
</gene>
<dbReference type="PANTHER" id="PTHR43415">
    <property type="entry name" value="SPERMIDINE N(1)-ACETYLTRANSFERASE"/>
    <property type="match status" value="1"/>
</dbReference>
<dbReference type="GO" id="GO:0016747">
    <property type="term" value="F:acyltransferase activity, transferring groups other than amino-acyl groups"/>
    <property type="evidence" value="ECO:0007669"/>
    <property type="project" value="InterPro"/>
</dbReference>
<evidence type="ECO:0000259" key="1">
    <source>
        <dbReference type="PROSITE" id="PS51186"/>
    </source>
</evidence>
<feature type="non-terminal residue" evidence="2">
    <location>
        <position position="155"/>
    </location>
</feature>
<name>X1MXL3_9ZZZZ</name>
<accession>X1MXL3</accession>
<organism evidence="2">
    <name type="scientific">marine sediment metagenome</name>
    <dbReference type="NCBI Taxonomy" id="412755"/>
    <lineage>
        <taxon>unclassified sequences</taxon>
        <taxon>metagenomes</taxon>
        <taxon>ecological metagenomes</taxon>
    </lineage>
</organism>
<dbReference type="SUPFAM" id="SSF55729">
    <property type="entry name" value="Acyl-CoA N-acyltransferases (Nat)"/>
    <property type="match status" value="1"/>
</dbReference>
<sequence length="155" mass="17996">MIIGSKIKLRDKRLADVLDDYIWRTDPELVRLDATPLLTTTFSRYLSDYADELRYPSLIRHRFAVETLDGKHIGNCSYYSIDETKGEAELGIMIGNRDYWDKGYGADTVTTLVNYIFHQTNLKRIYLKTLDSNRRAQKCFKNCGFTPYGHLVRDG</sequence>
<dbReference type="InterPro" id="IPR016181">
    <property type="entry name" value="Acyl_CoA_acyltransferase"/>
</dbReference>
<proteinExistence type="predicted"/>